<protein>
    <submittedName>
        <fullName evidence="1">Uncharacterized protein</fullName>
    </submittedName>
</protein>
<evidence type="ECO:0000313" key="2">
    <source>
        <dbReference type="Proteomes" id="UP000092445"/>
    </source>
</evidence>
<accession>A0A1A9ZZY7</accession>
<sequence length="119" mass="13188">MHGDALQNCGDNKDDNDDDGYALIPIIHHHRKNIHLVRKMEEKLICDKTWASGSASDMLQQISDESFAALEVMCNKTSSDPSSTLFRYLNSDSKKNLLANVKGRLVNGKAETRLGLGIT</sequence>
<organism evidence="1 2">
    <name type="scientific">Glossina pallidipes</name>
    <name type="common">Tsetse fly</name>
    <dbReference type="NCBI Taxonomy" id="7398"/>
    <lineage>
        <taxon>Eukaryota</taxon>
        <taxon>Metazoa</taxon>
        <taxon>Ecdysozoa</taxon>
        <taxon>Arthropoda</taxon>
        <taxon>Hexapoda</taxon>
        <taxon>Insecta</taxon>
        <taxon>Pterygota</taxon>
        <taxon>Neoptera</taxon>
        <taxon>Endopterygota</taxon>
        <taxon>Diptera</taxon>
        <taxon>Brachycera</taxon>
        <taxon>Muscomorpha</taxon>
        <taxon>Hippoboscoidea</taxon>
        <taxon>Glossinidae</taxon>
        <taxon>Glossina</taxon>
    </lineage>
</organism>
<name>A0A1A9ZZY7_GLOPL</name>
<dbReference type="Proteomes" id="UP000092445">
    <property type="component" value="Unassembled WGS sequence"/>
</dbReference>
<dbReference type="EnsemblMetazoa" id="GPAI030217-RA">
    <property type="protein sequence ID" value="GPAI030217-PA"/>
    <property type="gene ID" value="GPAI030217"/>
</dbReference>
<reference evidence="1" key="2">
    <citation type="submission" date="2020-05" db="UniProtKB">
        <authorList>
            <consortium name="EnsemblMetazoa"/>
        </authorList>
    </citation>
    <scope>IDENTIFICATION</scope>
    <source>
        <strain evidence="1">IAEA</strain>
    </source>
</reference>
<evidence type="ECO:0000313" key="1">
    <source>
        <dbReference type="EnsemblMetazoa" id="GPAI030217-PA"/>
    </source>
</evidence>
<dbReference type="VEuPathDB" id="VectorBase:GPAI030217"/>
<dbReference type="AlphaFoldDB" id="A0A1A9ZZY7"/>
<keyword evidence="2" id="KW-1185">Reference proteome</keyword>
<proteinExistence type="predicted"/>
<reference evidence="2" key="1">
    <citation type="submission" date="2014-03" db="EMBL/GenBank/DDBJ databases">
        <authorList>
            <person name="Aksoy S."/>
            <person name="Warren W."/>
            <person name="Wilson R.K."/>
        </authorList>
    </citation>
    <scope>NUCLEOTIDE SEQUENCE [LARGE SCALE GENOMIC DNA]</scope>
    <source>
        <strain evidence="2">IAEA</strain>
    </source>
</reference>